<sequence length="59" mass="6290">MEVSEHICGCLQGDGPTLPRLRTAAKSSDKPHGNVGITPDRTPKTRPIQPVMNNPISAV</sequence>
<evidence type="ECO:0000256" key="1">
    <source>
        <dbReference type="SAM" id="MobiDB-lite"/>
    </source>
</evidence>
<proteinExistence type="predicted"/>
<dbReference type="EMBL" id="BJXB01000030">
    <property type="protein sequence ID" value="GEM49237.1"/>
    <property type="molecule type" value="Genomic_DNA"/>
</dbReference>
<evidence type="ECO:0000313" key="2">
    <source>
        <dbReference type="EMBL" id="GEM49237.1"/>
    </source>
</evidence>
<gene>
    <name evidence="2" type="ORF">DC3_48720</name>
</gene>
<comment type="caution">
    <text evidence="2">The sequence shown here is derived from an EMBL/GenBank/DDBJ whole genome shotgun (WGS) entry which is preliminary data.</text>
</comment>
<accession>A0A511N9K4</accession>
<dbReference type="AlphaFoldDB" id="A0A511N9K4"/>
<name>A0A511N9K4_DEIC1</name>
<protein>
    <submittedName>
        <fullName evidence="2">Uncharacterized protein</fullName>
    </submittedName>
</protein>
<feature type="region of interest" description="Disordered" evidence="1">
    <location>
        <begin position="13"/>
        <end position="59"/>
    </location>
</feature>
<organism evidence="2 3">
    <name type="scientific">Deinococcus cellulosilyticus (strain DSM 18568 / NBRC 106333 / KACC 11606 / 5516J-15)</name>
    <dbReference type="NCBI Taxonomy" id="1223518"/>
    <lineage>
        <taxon>Bacteria</taxon>
        <taxon>Thermotogati</taxon>
        <taxon>Deinococcota</taxon>
        <taxon>Deinococci</taxon>
        <taxon>Deinococcales</taxon>
        <taxon>Deinococcaceae</taxon>
        <taxon>Deinococcus</taxon>
    </lineage>
</organism>
<keyword evidence="3" id="KW-1185">Reference proteome</keyword>
<reference evidence="2 3" key="1">
    <citation type="submission" date="2019-07" db="EMBL/GenBank/DDBJ databases">
        <title>Whole genome shotgun sequence of Deinococcus cellulosilyticus NBRC 106333.</title>
        <authorList>
            <person name="Hosoyama A."/>
            <person name="Uohara A."/>
            <person name="Ohji S."/>
            <person name="Ichikawa N."/>
        </authorList>
    </citation>
    <scope>NUCLEOTIDE SEQUENCE [LARGE SCALE GENOMIC DNA]</scope>
    <source>
        <strain evidence="2 3">NBRC 106333</strain>
    </source>
</reference>
<dbReference type="Proteomes" id="UP000321306">
    <property type="component" value="Unassembled WGS sequence"/>
</dbReference>
<evidence type="ECO:0000313" key="3">
    <source>
        <dbReference type="Proteomes" id="UP000321306"/>
    </source>
</evidence>